<sequence length="290" mass="32623">MKKSKYTYLKDGFAGILYDTESEDDRLLIVIQGLKGLELPEKYAGLFAKKGYSVLAMTYYGAPGLPDTMRAIPLEMFQTAIDRMKEYGSGKYRRFGIYGNSKGAGMALLAASVVPDISLVIAASTFGHIMQGSGKADLDPCKAMVSYRGKDFPYVSNAHMFSNFLKRCIKEHHMRVLYFFEEWEKNGTIENEIPVEKICGDILFLTSTHDESVPSKHGSELLMERLKRENFTHGYRHINSETGSHNLGYFPVNNGALPREKKFPQECQKAREDTLGIILKTLSSWSVADL</sequence>
<reference evidence="2 3" key="1">
    <citation type="submission" date="2018-08" db="EMBL/GenBank/DDBJ databases">
        <title>A genome reference for cultivated species of the human gut microbiota.</title>
        <authorList>
            <person name="Zou Y."/>
            <person name="Xue W."/>
            <person name="Luo G."/>
        </authorList>
    </citation>
    <scope>NUCLEOTIDE SEQUENCE [LARGE SCALE GENOMIC DNA]</scope>
    <source>
        <strain evidence="2 3">AF22-21</strain>
    </source>
</reference>
<feature type="domain" description="BAAT/Acyl-CoA thioester hydrolase C-terminal" evidence="1">
    <location>
        <begin position="72"/>
        <end position="252"/>
    </location>
</feature>
<dbReference type="InterPro" id="IPR029058">
    <property type="entry name" value="AB_hydrolase_fold"/>
</dbReference>
<dbReference type="PANTHER" id="PTHR10824">
    <property type="entry name" value="ACYL-COENZYME A THIOESTERASE-RELATED"/>
    <property type="match status" value="1"/>
</dbReference>
<evidence type="ECO:0000259" key="1">
    <source>
        <dbReference type="Pfam" id="PF08840"/>
    </source>
</evidence>
<dbReference type="Proteomes" id="UP000283295">
    <property type="component" value="Unassembled WGS sequence"/>
</dbReference>
<dbReference type="GO" id="GO:0006631">
    <property type="term" value="P:fatty acid metabolic process"/>
    <property type="evidence" value="ECO:0007669"/>
    <property type="project" value="TreeGrafter"/>
</dbReference>
<dbReference type="Gene3D" id="3.40.50.1820">
    <property type="entry name" value="alpha/beta hydrolase"/>
    <property type="match status" value="1"/>
</dbReference>
<protein>
    <recommendedName>
        <fullName evidence="1">BAAT/Acyl-CoA thioester hydrolase C-terminal domain-containing protein</fullName>
    </recommendedName>
</protein>
<dbReference type="Pfam" id="PF08840">
    <property type="entry name" value="BAAT_C"/>
    <property type="match status" value="1"/>
</dbReference>
<dbReference type="PANTHER" id="PTHR10824:SF4">
    <property type="entry name" value="ACYL-COENZYME A THIOESTERASE 1-LIKE"/>
    <property type="match status" value="1"/>
</dbReference>
<proteinExistence type="predicted"/>
<gene>
    <name evidence="2" type="ORF">DWX94_12195</name>
</gene>
<organism evidence="2 3">
    <name type="scientific">Coprococcus eutactus</name>
    <dbReference type="NCBI Taxonomy" id="33043"/>
    <lineage>
        <taxon>Bacteria</taxon>
        <taxon>Bacillati</taxon>
        <taxon>Bacillota</taxon>
        <taxon>Clostridia</taxon>
        <taxon>Lachnospirales</taxon>
        <taxon>Lachnospiraceae</taxon>
        <taxon>Coprococcus</taxon>
    </lineage>
</organism>
<evidence type="ECO:0000313" key="3">
    <source>
        <dbReference type="Proteomes" id="UP000283295"/>
    </source>
</evidence>
<dbReference type="GO" id="GO:0047617">
    <property type="term" value="F:fatty acyl-CoA hydrolase activity"/>
    <property type="evidence" value="ECO:0007669"/>
    <property type="project" value="TreeGrafter"/>
</dbReference>
<accession>A0A3R6AQA6</accession>
<comment type="caution">
    <text evidence="2">The sequence shown here is derived from an EMBL/GenBank/DDBJ whole genome shotgun (WGS) entry which is preliminary data.</text>
</comment>
<dbReference type="EMBL" id="QRVK01000043">
    <property type="protein sequence ID" value="RGS37568.1"/>
    <property type="molecule type" value="Genomic_DNA"/>
</dbReference>
<evidence type="ECO:0000313" key="2">
    <source>
        <dbReference type="EMBL" id="RGS37568.1"/>
    </source>
</evidence>
<dbReference type="GO" id="GO:0006637">
    <property type="term" value="P:acyl-CoA metabolic process"/>
    <property type="evidence" value="ECO:0007669"/>
    <property type="project" value="TreeGrafter"/>
</dbReference>
<name>A0A3R6AQA6_9FIRM</name>
<dbReference type="AlphaFoldDB" id="A0A3R6AQA6"/>
<dbReference type="SUPFAM" id="SSF53474">
    <property type="entry name" value="alpha/beta-Hydrolases"/>
    <property type="match status" value="1"/>
</dbReference>
<dbReference type="OrthoDB" id="8922993at2"/>
<dbReference type="InterPro" id="IPR014940">
    <property type="entry name" value="BAAT_C"/>
</dbReference>